<comment type="caution">
    <text evidence="2">The sequence shown here is derived from an EMBL/GenBank/DDBJ whole genome shotgun (WGS) entry which is preliminary data.</text>
</comment>
<reference evidence="2 3" key="1">
    <citation type="journal article" date="2019" name="Sci. Rep.">
        <title>Extended insight into the Mycobacterium chelonae-abscessus complex through whole genome sequencing of Mycobacterium salmoniphilum outbreak and Mycobacterium salmoniphilum-like strains.</title>
        <authorList>
            <person name="Behra P.R.K."/>
            <person name="Das S."/>
            <person name="Pettersson B.M.F."/>
            <person name="Shirreff L."/>
            <person name="DuCote T."/>
            <person name="Jacobsson K.G."/>
            <person name="Ennis D.G."/>
            <person name="Kirsebom L.A."/>
        </authorList>
    </citation>
    <scope>NUCLEOTIDE SEQUENCE [LARGE SCALE GENOMIC DNA]</scope>
    <source>
        <strain evidence="2 3">DSM 45524</strain>
    </source>
</reference>
<sequence>MSTMSVTWYVAKCDTCGRTYGDADYELDDESGAERATRGEAQKAAIDDGWRLYGAHYQPYLLSCPECSKCDVCERSPAHHHGDRTRCADHPHHDAPGQLSIETG</sequence>
<dbReference type="RefSeq" id="WP_078332473.1">
    <property type="nucleotide sequence ID" value="NZ_MAFQ01000001.1"/>
</dbReference>
<name>A0A4R5P7E5_9MYCO</name>
<feature type="region of interest" description="Disordered" evidence="1">
    <location>
        <begin position="77"/>
        <end position="104"/>
    </location>
</feature>
<gene>
    <name evidence="2" type="ORF">EJ571_20635</name>
</gene>
<dbReference type="EMBL" id="RXLR01000019">
    <property type="protein sequence ID" value="TDH18991.1"/>
    <property type="molecule type" value="Genomic_DNA"/>
</dbReference>
<evidence type="ECO:0000256" key="1">
    <source>
        <dbReference type="SAM" id="MobiDB-lite"/>
    </source>
</evidence>
<dbReference type="Proteomes" id="UP000295627">
    <property type="component" value="Unassembled WGS sequence"/>
</dbReference>
<evidence type="ECO:0000313" key="2">
    <source>
        <dbReference type="EMBL" id="TDH18991.1"/>
    </source>
</evidence>
<protein>
    <submittedName>
        <fullName evidence="2">Uncharacterized protein</fullName>
    </submittedName>
</protein>
<accession>A0A4R5P7E5</accession>
<proteinExistence type="predicted"/>
<dbReference type="AlphaFoldDB" id="A0A4R5P7E5"/>
<evidence type="ECO:0000313" key="3">
    <source>
        <dbReference type="Proteomes" id="UP000295627"/>
    </source>
</evidence>
<organism evidence="2 3">
    <name type="scientific">Mycobacteroides franklinii</name>
    <dbReference type="NCBI Taxonomy" id="948102"/>
    <lineage>
        <taxon>Bacteria</taxon>
        <taxon>Bacillati</taxon>
        <taxon>Actinomycetota</taxon>
        <taxon>Actinomycetes</taxon>
        <taxon>Mycobacteriales</taxon>
        <taxon>Mycobacteriaceae</taxon>
        <taxon>Mycobacteroides</taxon>
    </lineage>
</organism>
<feature type="compositionally biased region" description="Basic and acidic residues" evidence="1">
    <location>
        <begin position="84"/>
        <end position="95"/>
    </location>
</feature>